<evidence type="ECO:0000313" key="3">
    <source>
        <dbReference type="EMBL" id="GIM91574.1"/>
    </source>
</evidence>
<comment type="caution">
    <text evidence="3">The sequence shown here is derived from an EMBL/GenBank/DDBJ whole genome shotgun (WGS) entry which is preliminary data.</text>
</comment>
<feature type="compositionally biased region" description="Low complexity" evidence="1">
    <location>
        <begin position="116"/>
        <end position="146"/>
    </location>
</feature>
<proteinExistence type="predicted"/>
<keyword evidence="2" id="KW-0812">Transmembrane</keyword>
<dbReference type="EMBL" id="BOQN01000048">
    <property type="protein sequence ID" value="GIM91574.1"/>
    <property type="molecule type" value="Genomic_DNA"/>
</dbReference>
<keyword evidence="4" id="KW-1185">Reference proteome</keyword>
<feature type="region of interest" description="Disordered" evidence="1">
    <location>
        <begin position="45"/>
        <end position="167"/>
    </location>
</feature>
<feature type="compositionally biased region" description="Low complexity" evidence="1">
    <location>
        <begin position="58"/>
        <end position="83"/>
    </location>
</feature>
<evidence type="ECO:0000256" key="2">
    <source>
        <dbReference type="SAM" id="Phobius"/>
    </source>
</evidence>
<sequence length="203" mass="20792">MEPVPTTRSVRRTVRVAVALVVGQALLCALIGFLTLGRSGGSVDRMAEPPLVPPPATAPGSPSPTASFSATATTRPAQPARDATSTRGKRKPDPTPATGATTAASEPPPEPMIDFPAPVTTPTPGVSSTATSAPSAPSAPTASPPKELIPPPAPPFGSAAPPVQDSVVAGDPCAPEWAFGRTSHGTLVRCVRTWHHRLRWKIV</sequence>
<organism evidence="3 4">
    <name type="scientific">Paractinoplanes toevensis</name>
    <dbReference type="NCBI Taxonomy" id="571911"/>
    <lineage>
        <taxon>Bacteria</taxon>
        <taxon>Bacillati</taxon>
        <taxon>Actinomycetota</taxon>
        <taxon>Actinomycetes</taxon>
        <taxon>Micromonosporales</taxon>
        <taxon>Micromonosporaceae</taxon>
        <taxon>Paractinoplanes</taxon>
    </lineage>
</organism>
<reference evidence="3 4" key="1">
    <citation type="submission" date="2021-03" db="EMBL/GenBank/DDBJ databases">
        <title>Whole genome shotgun sequence of Actinoplanes toevensis NBRC 105298.</title>
        <authorList>
            <person name="Komaki H."/>
            <person name="Tamura T."/>
        </authorList>
    </citation>
    <scope>NUCLEOTIDE SEQUENCE [LARGE SCALE GENOMIC DNA]</scope>
    <source>
        <strain evidence="3 4">NBRC 105298</strain>
    </source>
</reference>
<feature type="transmembrane region" description="Helical" evidence="2">
    <location>
        <begin position="16"/>
        <end position="36"/>
    </location>
</feature>
<name>A0A919TCB0_9ACTN</name>
<keyword evidence="2" id="KW-1133">Transmembrane helix</keyword>
<gene>
    <name evidence="3" type="ORF">Ato02nite_033670</name>
</gene>
<dbReference type="RefSeq" id="WP_213007464.1">
    <property type="nucleotide sequence ID" value="NZ_BOQN01000048.1"/>
</dbReference>
<protein>
    <submittedName>
        <fullName evidence="3">Uncharacterized protein</fullName>
    </submittedName>
</protein>
<feature type="compositionally biased region" description="Low complexity" evidence="1">
    <location>
        <begin position="96"/>
        <end position="105"/>
    </location>
</feature>
<evidence type="ECO:0000256" key="1">
    <source>
        <dbReference type="SAM" id="MobiDB-lite"/>
    </source>
</evidence>
<accession>A0A919TCB0</accession>
<dbReference type="AlphaFoldDB" id="A0A919TCB0"/>
<dbReference type="Proteomes" id="UP000677082">
    <property type="component" value="Unassembled WGS sequence"/>
</dbReference>
<evidence type="ECO:0000313" key="4">
    <source>
        <dbReference type="Proteomes" id="UP000677082"/>
    </source>
</evidence>
<keyword evidence="2" id="KW-0472">Membrane</keyword>